<evidence type="ECO:0000313" key="2">
    <source>
        <dbReference type="Proteomes" id="UP000499080"/>
    </source>
</evidence>
<dbReference type="OrthoDB" id="10375879at2759"/>
<accession>A0A4Y2FC83</accession>
<keyword evidence="2" id="KW-1185">Reference proteome</keyword>
<proteinExistence type="predicted"/>
<dbReference type="EMBL" id="BGPR01000879">
    <property type="protein sequence ID" value="GBM38821.1"/>
    <property type="molecule type" value="Genomic_DNA"/>
</dbReference>
<comment type="caution">
    <text evidence="1">The sequence shown here is derived from an EMBL/GenBank/DDBJ whole genome shotgun (WGS) entry which is preliminary data.</text>
</comment>
<gene>
    <name evidence="1" type="ORF">AVEN_274644_1</name>
</gene>
<name>A0A4Y2FC83_ARAVE</name>
<evidence type="ECO:0000313" key="1">
    <source>
        <dbReference type="EMBL" id="GBM38821.1"/>
    </source>
</evidence>
<dbReference type="AlphaFoldDB" id="A0A4Y2FC83"/>
<organism evidence="1 2">
    <name type="scientific">Araneus ventricosus</name>
    <name type="common">Orbweaver spider</name>
    <name type="synonym">Epeira ventricosa</name>
    <dbReference type="NCBI Taxonomy" id="182803"/>
    <lineage>
        <taxon>Eukaryota</taxon>
        <taxon>Metazoa</taxon>
        <taxon>Ecdysozoa</taxon>
        <taxon>Arthropoda</taxon>
        <taxon>Chelicerata</taxon>
        <taxon>Arachnida</taxon>
        <taxon>Araneae</taxon>
        <taxon>Araneomorphae</taxon>
        <taxon>Entelegynae</taxon>
        <taxon>Araneoidea</taxon>
        <taxon>Araneidae</taxon>
        <taxon>Araneus</taxon>
    </lineage>
</organism>
<sequence>MRSCHISKQVLASPDGTITVMELLGPTFDDRSYPEGNYEERVPESINGMNIAINPQKFRACFCCRATADVTVLSLTCVSPYKEKASTGINLTSEGFFISCV</sequence>
<protein>
    <submittedName>
        <fullName evidence="1">Uncharacterized protein</fullName>
    </submittedName>
</protein>
<dbReference type="Proteomes" id="UP000499080">
    <property type="component" value="Unassembled WGS sequence"/>
</dbReference>
<reference evidence="1 2" key="1">
    <citation type="journal article" date="2019" name="Sci. Rep.">
        <title>Orb-weaving spider Araneus ventricosus genome elucidates the spidroin gene catalogue.</title>
        <authorList>
            <person name="Kono N."/>
            <person name="Nakamura H."/>
            <person name="Ohtoshi R."/>
            <person name="Moran D.A.P."/>
            <person name="Shinohara A."/>
            <person name="Yoshida Y."/>
            <person name="Fujiwara M."/>
            <person name="Mori M."/>
            <person name="Tomita M."/>
            <person name="Arakawa K."/>
        </authorList>
    </citation>
    <scope>NUCLEOTIDE SEQUENCE [LARGE SCALE GENOMIC DNA]</scope>
</reference>